<dbReference type="Pfam" id="PF00106">
    <property type="entry name" value="adh_short"/>
    <property type="match status" value="1"/>
</dbReference>
<gene>
    <name evidence="6" type="ORF">EPA93_02615</name>
</gene>
<dbReference type="OrthoDB" id="9775296at2"/>
<feature type="region of interest" description="Disordered" evidence="4">
    <location>
        <begin position="198"/>
        <end position="225"/>
    </location>
</feature>
<dbReference type="AlphaFoldDB" id="A0A4P6JJ50"/>
<evidence type="ECO:0000256" key="1">
    <source>
        <dbReference type="ARBA" id="ARBA00006484"/>
    </source>
</evidence>
<dbReference type="EMBL" id="CP035758">
    <property type="protein sequence ID" value="QBD74940.1"/>
    <property type="molecule type" value="Genomic_DNA"/>
</dbReference>
<accession>A0A4P6JJ50</accession>
<dbReference type="NCBIfam" id="NF004843">
    <property type="entry name" value="PRK06194.1"/>
    <property type="match status" value="1"/>
</dbReference>
<evidence type="ECO:0000313" key="7">
    <source>
        <dbReference type="Proteomes" id="UP000290365"/>
    </source>
</evidence>
<dbReference type="InterPro" id="IPR057326">
    <property type="entry name" value="KR_dom"/>
</dbReference>
<dbReference type="PRINTS" id="PR00081">
    <property type="entry name" value="GDHRDH"/>
</dbReference>
<evidence type="ECO:0000313" key="6">
    <source>
        <dbReference type="EMBL" id="QBD74940.1"/>
    </source>
</evidence>
<dbReference type="GO" id="GO:0016491">
    <property type="term" value="F:oxidoreductase activity"/>
    <property type="evidence" value="ECO:0007669"/>
    <property type="project" value="UniProtKB-KW"/>
</dbReference>
<protein>
    <submittedName>
        <fullName evidence="6">SDR family NAD(P)-dependent oxidoreductase</fullName>
    </submittedName>
</protein>
<evidence type="ECO:0000256" key="4">
    <source>
        <dbReference type="SAM" id="MobiDB-lite"/>
    </source>
</evidence>
<name>A0A4P6JJ50_KTERU</name>
<dbReference type="InterPro" id="IPR036291">
    <property type="entry name" value="NAD(P)-bd_dom_sf"/>
</dbReference>
<dbReference type="KEGG" id="kbs:EPA93_02615"/>
<dbReference type="PRINTS" id="PR00080">
    <property type="entry name" value="SDRFAMILY"/>
</dbReference>
<evidence type="ECO:0000259" key="5">
    <source>
        <dbReference type="SMART" id="SM00822"/>
    </source>
</evidence>
<evidence type="ECO:0000256" key="2">
    <source>
        <dbReference type="ARBA" id="ARBA00023002"/>
    </source>
</evidence>
<dbReference type="Gene3D" id="3.40.50.720">
    <property type="entry name" value="NAD(P)-binding Rossmann-like Domain"/>
    <property type="match status" value="1"/>
</dbReference>
<keyword evidence="7" id="KW-1185">Reference proteome</keyword>
<keyword evidence="2" id="KW-0560">Oxidoreductase</keyword>
<dbReference type="SMART" id="SM00822">
    <property type="entry name" value="PKS_KR"/>
    <property type="match status" value="1"/>
</dbReference>
<dbReference type="SUPFAM" id="SSF51735">
    <property type="entry name" value="NAD(P)-binding Rossmann-fold domains"/>
    <property type="match status" value="1"/>
</dbReference>
<dbReference type="PANTHER" id="PTHR43391:SF26">
    <property type="entry name" value="BLL7251 PROTEIN"/>
    <property type="match status" value="1"/>
</dbReference>
<dbReference type="Proteomes" id="UP000290365">
    <property type="component" value="Chromosome"/>
</dbReference>
<dbReference type="CDD" id="cd05233">
    <property type="entry name" value="SDR_c"/>
    <property type="match status" value="1"/>
</dbReference>
<dbReference type="FunFam" id="3.40.50.720:FF:000084">
    <property type="entry name" value="Short-chain dehydrogenase reductase"/>
    <property type="match status" value="1"/>
</dbReference>
<sequence length="287" mass="31366">MKTFQGKVAVITGAASGIGRGLAEHCVKEGMKVVLADIEEQALLQVSQELTAQGAQTLAIPTDVSQAAEVETLARKAFETYSEVHLLFNNAGVGAGKTAWESTLADWEWVLGVNLWGVIHGIHFFVPRMLEQRAESHIVNTSSVAGLTSGPGLSVYKASKHAVVSLSETLYHELTLRNASIGVSVLCPGYVKTRIQDSQRNRPVRLQNAPVENAPGETKSSPQEEAGRQFILQAIQRGESPQHLAATVFEAIREKRFYIYPQTFKTGIQTRMEDILGQRNPTLLLPH</sequence>
<feature type="domain" description="Ketoreductase" evidence="5">
    <location>
        <begin position="7"/>
        <end position="194"/>
    </location>
</feature>
<comment type="similarity">
    <text evidence="1 3">Belongs to the short-chain dehydrogenases/reductases (SDR) family.</text>
</comment>
<reference evidence="6 7" key="1">
    <citation type="submission" date="2019-01" db="EMBL/GenBank/DDBJ databases">
        <title>Ktedonosporobacter rubrisoli SCAWS-G2.</title>
        <authorList>
            <person name="Huang Y."/>
            <person name="Yan B."/>
        </authorList>
    </citation>
    <scope>NUCLEOTIDE SEQUENCE [LARGE SCALE GENOMIC DNA]</scope>
    <source>
        <strain evidence="6 7">SCAWS-G2</strain>
    </source>
</reference>
<organism evidence="6 7">
    <name type="scientific">Ktedonosporobacter rubrisoli</name>
    <dbReference type="NCBI Taxonomy" id="2509675"/>
    <lineage>
        <taxon>Bacteria</taxon>
        <taxon>Bacillati</taxon>
        <taxon>Chloroflexota</taxon>
        <taxon>Ktedonobacteria</taxon>
        <taxon>Ktedonobacterales</taxon>
        <taxon>Ktedonosporobacteraceae</taxon>
        <taxon>Ktedonosporobacter</taxon>
    </lineage>
</organism>
<evidence type="ECO:0000256" key="3">
    <source>
        <dbReference type="RuleBase" id="RU000363"/>
    </source>
</evidence>
<dbReference type="RefSeq" id="WP_129885539.1">
    <property type="nucleotide sequence ID" value="NZ_CP035758.1"/>
</dbReference>
<proteinExistence type="inferred from homology"/>
<dbReference type="InterPro" id="IPR002347">
    <property type="entry name" value="SDR_fam"/>
</dbReference>
<dbReference type="PANTHER" id="PTHR43391">
    <property type="entry name" value="RETINOL DEHYDROGENASE-RELATED"/>
    <property type="match status" value="1"/>
</dbReference>